<keyword evidence="4 8" id="KW-0812">Transmembrane</keyword>
<keyword evidence="2 8" id="KW-1003">Cell membrane</keyword>
<keyword evidence="6 8" id="KW-0472">Membrane</keyword>
<keyword evidence="11" id="KW-1185">Reference proteome</keyword>
<evidence type="ECO:0000256" key="6">
    <source>
        <dbReference type="ARBA" id="ARBA00023136"/>
    </source>
</evidence>
<sequence length="105" mass="11852">MKTAKPNLAKIIFFDLISVGRVPMLLLIAIFASAMGVVLTTHMSRQAITQKDMALVEREQLDDEWRNLMLEETALAEHSRVQASAIKELDMKRPDSDKEVVISLK</sequence>
<organism evidence="10 11">
    <name type="scientific">Vibrio fortis</name>
    <dbReference type="NCBI Taxonomy" id="212667"/>
    <lineage>
        <taxon>Bacteria</taxon>
        <taxon>Pseudomonadati</taxon>
        <taxon>Pseudomonadota</taxon>
        <taxon>Gammaproteobacteria</taxon>
        <taxon>Vibrionales</taxon>
        <taxon>Vibrionaceae</taxon>
        <taxon>Vibrio</taxon>
    </lineage>
</organism>
<accession>A0A066URR5</accession>
<reference evidence="10 11" key="1">
    <citation type="submission" date="2014-02" db="EMBL/GenBank/DDBJ databases">
        <title>Vibrio fortis Dalian14 Genome Sequencing.</title>
        <authorList>
            <person name="Wang Y."/>
            <person name="Song L."/>
            <person name="Liu G."/>
            <person name="Ding J."/>
        </authorList>
    </citation>
    <scope>NUCLEOTIDE SEQUENCE [LARGE SCALE GENOMIC DNA]</scope>
    <source>
        <strain evidence="10 11">Dalian14</strain>
    </source>
</reference>
<dbReference type="HAMAP" id="MF_00910">
    <property type="entry name" value="FtsL"/>
    <property type="match status" value="1"/>
</dbReference>
<dbReference type="PANTHER" id="PTHR37479">
    <property type="entry name" value="CELL DIVISION PROTEIN FTSL"/>
    <property type="match status" value="1"/>
</dbReference>
<dbReference type="InterPro" id="IPR011922">
    <property type="entry name" value="Cell_div_FtsL"/>
</dbReference>
<dbReference type="STRING" id="212667.VFDL14_09205"/>
<evidence type="ECO:0000256" key="8">
    <source>
        <dbReference type="HAMAP-Rule" id="MF_00910"/>
    </source>
</evidence>
<comment type="caution">
    <text evidence="10">The sequence shown here is derived from an EMBL/GenBank/DDBJ whole genome shotgun (WGS) entry which is preliminary data.</text>
</comment>
<evidence type="ECO:0000256" key="1">
    <source>
        <dbReference type="ARBA" id="ARBA00004401"/>
    </source>
</evidence>
<comment type="function">
    <text evidence="8">Essential cell division protein. May link together the upstream cell division proteins, which are predominantly cytoplasmic, with the downstream cell division proteins, which are predominantly periplasmic.</text>
</comment>
<evidence type="ECO:0000256" key="9">
    <source>
        <dbReference type="NCBIfam" id="TIGR02209"/>
    </source>
</evidence>
<keyword evidence="5 8" id="KW-1133">Transmembrane helix</keyword>
<comment type="subcellular location">
    <subcellularLocation>
        <location evidence="8">Cell inner membrane</location>
        <topology evidence="8">Single-pass type II membrane protein</topology>
    </subcellularLocation>
    <subcellularLocation>
        <location evidence="1">Cell membrane</location>
        <topology evidence="1">Single-pass type II membrane protein</topology>
    </subcellularLocation>
    <text evidence="8">Localizes to the division septum where it forms a ring structure.</text>
</comment>
<evidence type="ECO:0000313" key="10">
    <source>
        <dbReference type="EMBL" id="KDN26834.1"/>
    </source>
</evidence>
<comment type="similarity">
    <text evidence="8">Belongs to the FtsL family.</text>
</comment>
<evidence type="ECO:0000256" key="5">
    <source>
        <dbReference type="ARBA" id="ARBA00022989"/>
    </source>
</evidence>
<dbReference type="PANTHER" id="PTHR37479:SF1">
    <property type="entry name" value="CELL DIVISION PROTEIN FTSL"/>
    <property type="match status" value="1"/>
</dbReference>
<dbReference type="Proteomes" id="UP000027219">
    <property type="component" value="Unassembled WGS sequence"/>
</dbReference>
<evidence type="ECO:0000256" key="7">
    <source>
        <dbReference type="ARBA" id="ARBA00023306"/>
    </source>
</evidence>
<evidence type="ECO:0000313" key="11">
    <source>
        <dbReference type="Proteomes" id="UP000027219"/>
    </source>
</evidence>
<keyword evidence="8" id="KW-0997">Cell inner membrane</keyword>
<keyword evidence="3 8" id="KW-0132">Cell division</keyword>
<protein>
    <recommendedName>
        <fullName evidence="8 9">Cell division protein FtsL</fullName>
    </recommendedName>
</protein>
<keyword evidence="7 8" id="KW-0131">Cell cycle</keyword>
<comment type="subunit">
    <text evidence="8">Part of a complex composed of FtsB, FtsL and FtsQ.</text>
</comment>
<evidence type="ECO:0000256" key="4">
    <source>
        <dbReference type="ARBA" id="ARBA00022692"/>
    </source>
</evidence>
<dbReference type="RefSeq" id="WP_032553112.1">
    <property type="nucleotide sequence ID" value="NZ_JFFR01000028.1"/>
</dbReference>
<proteinExistence type="inferred from homology"/>
<dbReference type="Pfam" id="PF04999">
    <property type="entry name" value="FtsL"/>
    <property type="match status" value="1"/>
</dbReference>
<evidence type="ECO:0000256" key="2">
    <source>
        <dbReference type="ARBA" id="ARBA00022475"/>
    </source>
</evidence>
<gene>
    <name evidence="8" type="primary">ftsL</name>
    <name evidence="10" type="ORF">VFDL14_09205</name>
</gene>
<dbReference type="EMBL" id="JFFR01000028">
    <property type="protein sequence ID" value="KDN26834.1"/>
    <property type="molecule type" value="Genomic_DNA"/>
</dbReference>
<dbReference type="OrthoDB" id="6196803at2"/>
<dbReference type="GO" id="GO:0032153">
    <property type="term" value="C:cell division site"/>
    <property type="evidence" value="ECO:0007669"/>
    <property type="project" value="UniProtKB-UniRule"/>
</dbReference>
<dbReference type="AlphaFoldDB" id="A0A066URR5"/>
<dbReference type="GO" id="GO:0043093">
    <property type="term" value="P:FtsZ-dependent cytokinesis"/>
    <property type="evidence" value="ECO:0007669"/>
    <property type="project" value="UniProtKB-UniRule"/>
</dbReference>
<evidence type="ECO:0000256" key="3">
    <source>
        <dbReference type="ARBA" id="ARBA00022618"/>
    </source>
</evidence>
<name>A0A066URR5_9VIBR</name>
<dbReference type="GO" id="GO:0005886">
    <property type="term" value="C:plasma membrane"/>
    <property type="evidence" value="ECO:0007669"/>
    <property type="project" value="UniProtKB-SubCell"/>
</dbReference>
<feature type="transmembrane region" description="Helical" evidence="8">
    <location>
        <begin position="12"/>
        <end position="39"/>
    </location>
</feature>
<dbReference type="NCBIfam" id="TIGR02209">
    <property type="entry name" value="ftsL_broad"/>
    <property type="match status" value="1"/>
</dbReference>